<organism evidence="1 2">
    <name type="scientific">Trachymyrmex cornetzi</name>
    <dbReference type="NCBI Taxonomy" id="471704"/>
    <lineage>
        <taxon>Eukaryota</taxon>
        <taxon>Metazoa</taxon>
        <taxon>Ecdysozoa</taxon>
        <taxon>Arthropoda</taxon>
        <taxon>Hexapoda</taxon>
        <taxon>Insecta</taxon>
        <taxon>Pterygota</taxon>
        <taxon>Neoptera</taxon>
        <taxon>Endopterygota</taxon>
        <taxon>Hymenoptera</taxon>
        <taxon>Apocrita</taxon>
        <taxon>Aculeata</taxon>
        <taxon>Formicoidea</taxon>
        <taxon>Formicidae</taxon>
        <taxon>Myrmicinae</taxon>
        <taxon>Trachymyrmex</taxon>
    </lineage>
</organism>
<protein>
    <submittedName>
        <fullName evidence="1">Uncharacterized protein</fullName>
    </submittedName>
</protein>
<reference evidence="1 2" key="1">
    <citation type="submission" date="2015-09" db="EMBL/GenBank/DDBJ databases">
        <title>Trachymyrmex cornetzi WGS genome.</title>
        <authorList>
            <person name="Nygaard S."/>
            <person name="Hu H."/>
            <person name="Boomsma J."/>
            <person name="Zhang G."/>
        </authorList>
    </citation>
    <scope>NUCLEOTIDE SEQUENCE [LARGE SCALE GENOMIC DNA]</scope>
    <source>
        <strain evidence="1">Tcor2-1</strain>
        <tissue evidence="1">Whole body</tissue>
    </source>
</reference>
<keyword evidence="2" id="KW-1185">Reference proteome</keyword>
<sequence length="132" mass="14071">MAVCYIGDAGLQPLTRRGTARLPTTFRGLPPPTSGVPLRVAPNSPVCGMSQPAARSTQHTGRSAVRGHPLVTFPDCIRTCLNTDPITHGPDCARPDCTRTCLNADPIAHGPIAHGPYCAWTRLQTDPIAHEQ</sequence>
<dbReference type="EMBL" id="KQ978973">
    <property type="protein sequence ID" value="KYN26865.1"/>
    <property type="molecule type" value="Genomic_DNA"/>
</dbReference>
<dbReference type="AlphaFoldDB" id="A0A151JMB7"/>
<accession>A0A151JMB7</accession>
<proteinExistence type="predicted"/>
<gene>
    <name evidence="1" type="ORF">ALC57_03753</name>
</gene>
<dbReference type="Proteomes" id="UP000078492">
    <property type="component" value="Unassembled WGS sequence"/>
</dbReference>
<name>A0A151JMB7_9HYME</name>
<evidence type="ECO:0000313" key="2">
    <source>
        <dbReference type="Proteomes" id="UP000078492"/>
    </source>
</evidence>
<evidence type="ECO:0000313" key="1">
    <source>
        <dbReference type="EMBL" id="KYN26865.1"/>
    </source>
</evidence>